<reference evidence="2 3" key="1">
    <citation type="journal article" date="2021" name="Int. J. Syst. Evol. Microbiol.">
        <title>Reticulibacter mediterranei gen. nov., sp. nov., within the new family Reticulibacteraceae fam. nov., and Ktedonospora formicarum gen. nov., sp. nov., Ktedonobacter robiniae sp. nov., Dictyobacter formicarum sp. nov. and Dictyobacter arantiisoli sp. nov., belonging to the class Ktedonobacteria.</title>
        <authorList>
            <person name="Yabe S."/>
            <person name="Zheng Y."/>
            <person name="Wang C.M."/>
            <person name="Sakai Y."/>
            <person name="Abe K."/>
            <person name="Yokota A."/>
            <person name="Donadio S."/>
            <person name="Cavaletti L."/>
            <person name="Monciardini P."/>
        </authorList>
    </citation>
    <scope>NUCLEOTIDE SEQUENCE [LARGE SCALE GENOMIC DNA]</scope>
    <source>
        <strain evidence="2 3">SOSP1-30</strain>
    </source>
</reference>
<comment type="similarity">
    <text evidence="1">Belongs to the ROK (NagC/XylR) family.</text>
</comment>
<dbReference type="PANTHER" id="PTHR18964">
    <property type="entry name" value="ROK (REPRESSOR, ORF, KINASE) FAMILY"/>
    <property type="match status" value="1"/>
</dbReference>
<dbReference type="InterPro" id="IPR043129">
    <property type="entry name" value="ATPase_NBD"/>
</dbReference>
<dbReference type="PANTHER" id="PTHR18964:SF149">
    <property type="entry name" value="BIFUNCTIONAL UDP-N-ACETYLGLUCOSAMINE 2-EPIMERASE_N-ACETYLMANNOSAMINE KINASE"/>
    <property type="match status" value="1"/>
</dbReference>
<gene>
    <name evidence="2" type="ORF">KSB_70400</name>
</gene>
<dbReference type="InterPro" id="IPR036390">
    <property type="entry name" value="WH_DNA-bd_sf"/>
</dbReference>
<accession>A0ABQ3V1P0</accession>
<dbReference type="CDD" id="cd24073">
    <property type="entry name" value="ASKHA_ATPase_ROK_CYANR"/>
    <property type="match status" value="1"/>
</dbReference>
<evidence type="ECO:0000256" key="1">
    <source>
        <dbReference type="ARBA" id="ARBA00006479"/>
    </source>
</evidence>
<comment type="caution">
    <text evidence="2">The sequence shown here is derived from an EMBL/GenBank/DDBJ whole genome shotgun (WGS) entry which is preliminary data.</text>
</comment>
<dbReference type="InterPro" id="IPR000600">
    <property type="entry name" value="ROK"/>
</dbReference>
<evidence type="ECO:0000313" key="3">
    <source>
        <dbReference type="Proteomes" id="UP000654345"/>
    </source>
</evidence>
<protein>
    <submittedName>
        <fullName evidence="2">Xylose repressor protein</fullName>
    </submittedName>
</protein>
<proteinExistence type="inferred from homology"/>
<sequence>MQLQPIGRKKIRAINQNMLLNLIRMHAPISRTQLQKISGLSQGTVVSLITQLIERELVIETGMAASTGGRKAGLLELSPQGAYAIGVHLMEHHIIAALLNLQGEIHTIETIPLHLRDHGEEAVALIASCVEQFIAKSGIPRQKIIGLGCGISGPVNRLTGVSVDSWILNWHQISIRQPLSERLGIPIFVENAVNCLASYEKLYGRGETCSDFLVISLGRGLGLATVLNHGVYRGTKGIGAEFGHIPLFNNGRLCECGNQGCLEAYVADYGIVETYRELGGNIEPLQREQVDERIIDILYRRAQNGDAAAILAFHRTGRFLGLGIASLVNLYNPACIMIYGGAGHRIELMRNTMHATLEKHIFSQLGQGLTMHIDTDTNMDNWARGAGCLALQDFFAPTLFNERAL</sequence>
<organism evidence="2 3">
    <name type="scientific">Ktedonobacter robiniae</name>
    <dbReference type="NCBI Taxonomy" id="2778365"/>
    <lineage>
        <taxon>Bacteria</taxon>
        <taxon>Bacillati</taxon>
        <taxon>Chloroflexota</taxon>
        <taxon>Ktedonobacteria</taxon>
        <taxon>Ktedonobacterales</taxon>
        <taxon>Ktedonobacteraceae</taxon>
        <taxon>Ktedonobacter</taxon>
    </lineage>
</organism>
<dbReference type="Proteomes" id="UP000654345">
    <property type="component" value="Unassembled WGS sequence"/>
</dbReference>
<name>A0ABQ3V1P0_9CHLR</name>
<dbReference type="SUPFAM" id="SSF46785">
    <property type="entry name" value="Winged helix' DNA-binding domain"/>
    <property type="match status" value="1"/>
</dbReference>
<dbReference type="Pfam" id="PF00480">
    <property type="entry name" value="ROK"/>
    <property type="match status" value="1"/>
</dbReference>
<dbReference type="SUPFAM" id="SSF53067">
    <property type="entry name" value="Actin-like ATPase domain"/>
    <property type="match status" value="1"/>
</dbReference>
<dbReference type="Gene3D" id="3.30.420.40">
    <property type="match status" value="2"/>
</dbReference>
<dbReference type="InterPro" id="IPR036388">
    <property type="entry name" value="WH-like_DNA-bd_sf"/>
</dbReference>
<keyword evidence="3" id="KW-1185">Reference proteome</keyword>
<dbReference type="EMBL" id="BNJG01000003">
    <property type="protein sequence ID" value="GHO58565.1"/>
    <property type="molecule type" value="Genomic_DNA"/>
</dbReference>
<evidence type="ECO:0000313" key="2">
    <source>
        <dbReference type="EMBL" id="GHO58565.1"/>
    </source>
</evidence>
<dbReference type="Gene3D" id="1.10.10.10">
    <property type="entry name" value="Winged helix-like DNA-binding domain superfamily/Winged helix DNA-binding domain"/>
    <property type="match status" value="1"/>
</dbReference>
<dbReference type="RefSeq" id="WP_201374835.1">
    <property type="nucleotide sequence ID" value="NZ_BNJG01000003.1"/>
</dbReference>